<keyword evidence="2" id="KW-1185">Reference proteome</keyword>
<gene>
    <name evidence="1" type="ORF">P9847_18755</name>
</gene>
<name>A0ABU6PYV6_9BACL</name>
<evidence type="ECO:0000313" key="1">
    <source>
        <dbReference type="EMBL" id="MED5019346.1"/>
    </source>
</evidence>
<dbReference type="Pfam" id="PF08863">
    <property type="entry name" value="YolD"/>
    <property type="match status" value="1"/>
</dbReference>
<reference evidence="1 2" key="1">
    <citation type="submission" date="2023-03" db="EMBL/GenBank/DDBJ databases">
        <title>Bacillus Genome Sequencing.</title>
        <authorList>
            <person name="Dunlap C."/>
        </authorList>
    </citation>
    <scope>NUCLEOTIDE SEQUENCE [LARGE SCALE GENOMIC DNA]</scope>
    <source>
        <strain evidence="1 2">NRS-52</strain>
    </source>
</reference>
<dbReference type="RefSeq" id="WP_328280254.1">
    <property type="nucleotide sequence ID" value="NZ_JARTLD010000047.1"/>
</dbReference>
<comment type="caution">
    <text evidence="1">The sequence shown here is derived from an EMBL/GenBank/DDBJ whole genome shotgun (WGS) entry which is preliminary data.</text>
</comment>
<sequence length="111" mass="13298">MASKLEGNGLFESSRMILPEHKEAYIQYMTHKDEHSKPIIDEQEWQQIGQVLQESFHDHKRVTLKLYDPVEDKEMSGFVTVINTYRKEIKLRYDDDEWDWIKLDDILSVNI</sequence>
<proteinExistence type="predicted"/>
<accession>A0ABU6PYV6</accession>
<protein>
    <submittedName>
        <fullName evidence="1">YolD-like family protein</fullName>
    </submittedName>
</protein>
<dbReference type="InterPro" id="IPR014962">
    <property type="entry name" value="YolD"/>
</dbReference>
<dbReference type="EMBL" id="JARTLD010000047">
    <property type="protein sequence ID" value="MED5019346.1"/>
    <property type="molecule type" value="Genomic_DNA"/>
</dbReference>
<organism evidence="1 2">
    <name type="scientific">Paenibacillus chibensis</name>
    <dbReference type="NCBI Taxonomy" id="59846"/>
    <lineage>
        <taxon>Bacteria</taxon>
        <taxon>Bacillati</taxon>
        <taxon>Bacillota</taxon>
        <taxon>Bacilli</taxon>
        <taxon>Bacillales</taxon>
        <taxon>Paenibacillaceae</taxon>
        <taxon>Paenibacillus</taxon>
    </lineage>
</organism>
<evidence type="ECO:0000313" key="2">
    <source>
        <dbReference type="Proteomes" id="UP001343257"/>
    </source>
</evidence>
<dbReference type="Proteomes" id="UP001343257">
    <property type="component" value="Unassembled WGS sequence"/>
</dbReference>